<feature type="repeat" description="PPR" evidence="2">
    <location>
        <begin position="287"/>
        <end position="321"/>
    </location>
</feature>
<proteinExistence type="predicted"/>
<comment type="caution">
    <text evidence="3">The sequence shown here is derived from an EMBL/GenBank/DDBJ whole genome shotgun (WGS) entry which is preliminary data.</text>
</comment>
<evidence type="ECO:0008006" key="5">
    <source>
        <dbReference type="Google" id="ProtNLM"/>
    </source>
</evidence>
<evidence type="ECO:0000313" key="3">
    <source>
        <dbReference type="EMBL" id="KAJ7000696.1"/>
    </source>
</evidence>
<protein>
    <recommendedName>
        <fullName evidence="5">Pentatricopeptide repeat-containing protein</fullName>
    </recommendedName>
</protein>
<accession>A0AAD6W6M2</accession>
<evidence type="ECO:0000256" key="1">
    <source>
        <dbReference type="ARBA" id="ARBA00022737"/>
    </source>
</evidence>
<gene>
    <name evidence="3" type="ORF">NC653_011217</name>
</gene>
<dbReference type="PROSITE" id="PS51375">
    <property type="entry name" value="PPR"/>
    <property type="match status" value="2"/>
</dbReference>
<dbReference type="Proteomes" id="UP001164929">
    <property type="component" value="Chromosome 4"/>
</dbReference>
<dbReference type="InterPro" id="IPR011990">
    <property type="entry name" value="TPR-like_helical_dom_sf"/>
</dbReference>
<dbReference type="InterPro" id="IPR002885">
    <property type="entry name" value="PPR_rpt"/>
</dbReference>
<dbReference type="Gene3D" id="1.25.40.10">
    <property type="entry name" value="Tetratricopeptide repeat domain"/>
    <property type="match status" value="3"/>
</dbReference>
<dbReference type="AlphaFoldDB" id="A0AAD6W6M2"/>
<keyword evidence="4" id="KW-1185">Reference proteome</keyword>
<dbReference type="NCBIfam" id="TIGR00756">
    <property type="entry name" value="PPR"/>
    <property type="match status" value="2"/>
</dbReference>
<evidence type="ECO:0000313" key="4">
    <source>
        <dbReference type="Proteomes" id="UP001164929"/>
    </source>
</evidence>
<dbReference type="PANTHER" id="PTHR47003">
    <property type="entry name" value="OS01G0970900 PROTEIN"/>
    <property type="match status" value="1"/>
</dbReference>
<dbReference type="GO" id="GO:0008380">
    <property type="term" value="P:RNA splicing"/>
    <property type="evidence" value="ECO:0007669"/>
    <property type="project" value="InterPro"/>
</dbReference>
<dbReference type="EMBL" id="JAQIZT010000004">
    <property type="protein sequence ID" value="KAJ7000696.1"/>
    <property type="molecule type" value="Genomic_DNA"/>
</dbReference>
<dbReference type="Pfam" id="PF01535">
    <property type="entry name" value="PPR"/>
    <property type="match status" value="4"/>
</dbReference>
<name>A0AAD6W6M2_9ROSI</name>
<dbReference type="PANTHER" id="PTHR47003:SF3">
    <property type="entry name" value="SMALL RIBOSOMAL SUBUNIT PROTEIN MS81 (RPPR8)"/>
    <property type="match status" value="1"/>
</dbReference>
<organism evidence="3 4">
    <name type="scientific">Populus alba x Populus x berolinensis</name>
    <dbReference type="NCBI Taxonomy" id="444605"/>
    <lineage>
        <taxon>Eukaryota</taxon>
        <taxon>Viridiplantae</taxon>
        <taxon>Streptophyta</taxon>
        <taxon>Embryophyta</taxon>
        <taxon>Tracheophyta</taxon>
        <taxon>Spermatophyta</taxon>
        <taxon>Magnoliopsida</taxon>
        <taxon>eudicotyledons</taxon>
        <taxon>Gunneridae</taxon>
        <taxon>Pentapetalae</taxon>
        <taxon>rosids</taxon>
        <taxon>fabids</taxon>
        <taxon>Malpighiales</taxon>
        <taxon>Salicaceae</taxon>
        <taxon>Saliceae</taxon>
        <taxon>Populus</taxon>
    </lineage>
</organism>
<reference evidence="3 4" key="1">
    <citation type="journal article" date="2023" name="Mol. Ecol. Resour.">
        <title>Chromosome-level genome assembly of a triploid poplar Populus alba 'Berolinensis'.</title>
        <authorList>
            <person name="Chen S."/>
            <person name="Yu Y."/>
            <person name="Wang X."/>
            <person name="Wang S."/>
            <person name="Zhang T."/>
            <person name="Zhou Y."/>
            <person name="He R."/>
            <person name="Meng N."/>
            <person name="Wang Y."/>
            <person name="Liu W."/>
            <person name="Liu Z."/>
            <person name="Liu J."/>
            <person name="Guo Q."/>
            <person name="Huang H."/>
            <person name="Sederoff R.R."/>
            <person name="Wang G."/>
            <person name="Qu G."/>
            <person name="Chen S."/>
        </authorList>
    </citation>
    <scope>NUCLEOTIDE SEQUENCE [LARGE SCALE GENOMIC DNA]</scope>
    <source>
        <strain evidence="3">SC-2020</strain>
    </source>
</reference>
<keyword evidence="1" id="KW-0677">Repeat</keyword>
<evidence type="ECO:0000256" key="2">
    <source>
        <dbReference type="PROSITE-ProRule" id="PRU00708"/>
    </source>
</evidence>
<feature type="repeat" description="PPR" evidence="2">
    <location>
        <begin position="536"/>
        <end position="570"/>
    </location>
</feature>
<sequence length="716" mass="80696">MRHSWRVLLSRKYPLSSLKISNHFQVLQQHSPSLLRSLSPSLHTLALQNSHSSETLQKPNIYNKTPLFARNFSSEASLVEPTKDPDHVLLVGDAFTKFDEFDDISKELELNSVVISHDLVLKVLKSLESKPEVAKRFFYWVLEKDSGRLSSKSYNWMLGILGVNGLVVEFWDLVDKMKIKGHGVSGVTRDRVQEKFEKEGLNDDLEKLKGVFARGSVDNSVEKIGLRVSRIVRNKVWGEDVEGEIKHLCAEFSSDLVKIVLEHLVMEPVKALIFFRWVEDSELCKHDGRSYNAMARVLGREDCIDRFWKVIDEMRSNGFEMETGTFDTVLARFMSRKMIKEAIDLYEFAMTGANKPSAKCCTYLLRKIVVGKQLDMGLFSRVVEIFTGHGNVLTDAMLDAVLKALTNVGKFGECNKVLREMKVAGFVASGNLQRKIAFGLTSAGKNDEANEFVNHMESSGRDLSYKAWASLIEGHCVSGDLEKASDCFKIMVEKKGVSGAGYAIELLVNAYCRKNRAMDACNLLCDYVCQNHLCPWQTTYKVLISKLLVQGAFKDALNLLGLMQSHGIPPHIDPFFEFISKSGTGDDAIAFMDAMTTKKFPSISVALRMFKAFFKANRHGEAQDFLSKCPIYIRNRADVLNLFCSKKFSNDTTATDVSVMHCKCRNYSTIKVLASCKSAYVVDLCHCVSTFHLILQCEIHPNVSSRLKKVPEHQNQ</sequence>
<dbReference type="InterPro" id="IPR044578">
    <property type="entry name" value="BIR6-like"/>
</dbReference>